<keyword evidence="3" id="KW-0808">Transferase</keyword>
<accession>A0A8G0PKP7</accession>
<keyword evidence="2" id="KW-0328">Glycosyltransferase</keyword>
<dbReference type="PANTHER" id="PTHR31306">
    <property type="entry name" value="ALPHA-1,6-MANNOSYLTRANSFERASE MNN11-RELATED"/>
    <property type="match status" value="1"/>
</dbReference>
<dbReference type="GO" id="GO:0006487">
    <property type="term" value="P:protein N-linked glycosylation"/>
    <property type="evidence" value="ECO:0007669"/>
    <property type="project" value="TreeGrafter"/>
</dbReference>
<proteinExistence type="inferred from homology"/>
<gene>
    <name evidence="4" type="ORF">H0G86_011912</name>
</gene>
<dbReference type="GO" id="GO:0016757">
    <property type="term" value="F:glycosyltransferase activity"/>
    <property type="evidence" value="ECO:0007669"/>
    <property type="project" value="UniProtKB-KW"/>
</dbReference>
<dbReference type="InterPro" id="IPR008630">
    <property type="entry name" value="Glyco_trans_34"/>
</dbReference>
<organism evidence="4 5">
    <name type="scientific">Trichoderma simmonsii</name>
    <dbReference type="NCBI Taxonomy" id="1491479"/>
    <lineage>
        <taxon>Eukaryota</taxon>
        <taxon>Fungi</taxon>
        <taxon>Dikarya</taxon>
        <taxon>Ascomycota</taxon>
        <taxon>Pezizomycotina</taxon>
        <taxon>Sordariomycetes</taxon>
        <taxon>Hypocreomycetidae</taxon>
        <taxon>Hypocreales</taxon>
        <taxon>Hypocreaceae</taxon>
        <taxon>Trichoderma</taxon>
    </lineage>
</organism>
<evidence type="ECO:0008006" key="6">
    <source>
        <dbReference type="Google" id="ProtNLM"/>
    </source>
</evidence>
<evidence type="ECO:0000313" key="4">
    <source>
        <dbReference type="EMBL" id="QYT05017.1"/>
    </source>
</evidence>
<dbReference type="AlphaFoldDB" id="A0A8G0PKP7"/>
<dbReference type="PANTHER" id="PTHR31306:SF3">
    <property type="entry name" value="NUCLEOTIDE-DIPHOSPHO-SUGAR TRANSFERASE DOMAIN-CONTAINING PROTEIN"/>
    <property type="match status" value="1"/>
</dbReference>
<dbReference type="EMBL" id="CP075870">
    <property type="protein sequence ID" value="QYT05017.1"/>
    <property type="molecule type" value="Genomic_DNA"/>
</dbReference>
<sequence length="326" mass="38248">MCFGDGTPANWTDMSYLAKHLWRPYLHNIASKSFIADNGEHYKIPSDSYRWTETFGKKLIILDVDSRPNTNTGEILNGEKPDLSKITGRTAGFMSHYLYSMIHGYDYRLVRAPNYNDRHGTWVKVPMIKEALKSHDIVVFLDADAEFVHPHLPLEWLMSFWNITPRTLVAMAEDPDESYNKDDKGRLLWNTGFIIAQQSNRTQEMFDAWESCPTGDRYPGCDRWLKKWAHEQAAFGYYLRYDYNGPEELRTIPCDQGNGAPYIGNNKCRGVFVRHHWWEKDRTIRSLYDSILNMFVRRLYGQFHGEKSRYFLDASKYQYPIHDLVV</sequence>
<protein>
    <recommendedName>
        <fullName evidence="6">Nucleotide-diphospho-sugar transferase domain-containing protein</fullName>
    </recommendedName>
</protein>
<dbReference type="InterPro" id="IPR029044">
    <property type="entry name" value="Nucleotide-diphossugar_trans"/>
</dbReference>
<evidence type="ECO:0000256" key="1">
    <source>
        <dbReference type="ARBA" id="ARBA00005664"/>
    </source>
</evidence>
<dbReference type="Gene3D" id="3.90.550.10">
    <property type="entry name" value="Spore Coat Polysaccharide Biosynthesis Protein SpsA, Chain A"/>
    <property type="match status" value="1"/>
</dbReference>
<reference evidence="4 5" key="1">
    <citation type="journal article" date="2021" name="BMC Genomics">
        <title>Telomere-to-telomere genome assembly of asparaginase-producing Trichoderma simmonsii.</title>
        <authorList>
            <person name="Chung D."/>
            <person name="Kwon Y.M."/>
            <person name="Yang Y."/>
        </authorList>
    </citation>
    <scope>NUCLEOTIDE SEQUENCE [LARGE SCALE GENOMIC DNA]</scope>
    <source>
        <strain evidence="4 5">GH-Sj1</strain>
    </source>
</reference>
<dbReference type="GO" id="GO:0000139">
    <property type="term" value="C:Golgi membrane"/>
    <property type="evidence" value="ECO:0007669"/>
    <property type="project" value="TreeGrafter"/>
</dbReference>
<name>A0A8G0PKP7_9HYPO</name>
<dbReference type="Pfam" id="PF05637">
    <property type="entry name" value="Glyco_transf_34"/>
    <property type="match status" value="1"/>
</dbReference>
<comment type="similarity">
    <text evidence="1">Belongs to the glycosyltransferase 34 family.</text>
</comment>
<evidence type="ECO:0000256" key="3">
    <source>
        <dbReference type="ARBA" id="ARBA00022679"/>
    </source>
</evidence>
<evidence type="ECO:0000256" key="2">
    <source>
        <dbReference type="ARBA" id="ARBA00022676"/>
    </source>
</evidence>
<evidence type="ECO:0000313" key="5">
    <source>
        <dbReference type="Proteomes" id="UP000826661"/>
    </source>
</evidence>
<keyword evidence="5" id="KW-1185">Reference proteome</keyword>
<dbReference type="Proteomes" id="UP000826661">
    <property type="component" value="Chromosome VII"/>
</dbReference>